<sequence>MFNSTEYIKTPTDVLKLRCFGQEPSIYETLKDNNIREITHIFEDNATVNGLPITHSRYIVRAKV</sequence>
<dbReference type="EMBL" id="BMEY01000020">
    <property type="protein sequence ID" value="GGA86913.1"/>
    <property type="molecule type" value="Genomic_DNA"/>
</dbReference>
<evidence type="ECO:0000313" key="1">
    <source>
        <dbReference type="EMBL" id="GGA86913.1"/>
    </source>
</evidence>
<reference evidence="1" key="1">
    <citation type="journal article" date="2014" name="Int. J. Syst. Evol. Microbiol.">
        <title>Complete genome sequence of Corynebacterium casei LMG S-19264T (=DSM 44701T), isolated from a smear-ripened cheese.</title>
        <authorList>
            <consortium name="US DOE Joint Genome Institute (JGI-PGF)"/>
            <person name="Walter F."/>
            <person name="Albersmeier A."/>
            <person name="Kalinowski J."/>
            <person name="Ruckert C."/>
        </authorList>
    </citation>
    <scope>NUCLEOTIDE SEQUENCE</scope>
    <source>
        <strain evidence="1">CGMCC 1.12408</strain>
    </source>
</reference>
<dbReference type="Proteomes" id="UP000613512">
    <property type="component" value="Unassembled WGS sequence"/>
</dbReference>
<name>A0A916S7E2_9BACI</name>
<comment type="caution">
    <text evidence="1">The sequence shown here is derived from an EMBL/GenBank/DDBJ whole genome shotgun (WGS) entry which is preliminary data.</text>
</comment>
<protein>
    <submittedName>
        <fullName evidence="1">Uncharacterized protein</fullName>
    </submittedName>
</protein>
<reference evidence="1" key="2">
    <citation type="submission" date="2020-09" db="EMBL/GenBank/DDBJ databases">
        <authorList>
            <person name="Sun Q."/>
            <person name="Zhou Y."/>
        </authorList>
    </citation>
    <scope>NUCLEOTIDE SEQUENCE</scope>
    <source>
        <strain evidence="1">CGMCC 1.12408</strain>
    </source>
</reference>
<accession>A0A916S7E2</accession>
<proteinExistence type="predicted"/>
<organism evidence="1 2">
    <name type="scientific">Ornithinibacillus halotolerans</name>
    <dbReference type="NCBI Taxonomy" id="1274357"/>
    <lineage>
        <taxon>Bacteria</taxon>
        <taxon>Bacillati</taxon>
        <taxon>Bacillota</taxon>
        <taxon>Bacilli</taxon>
        <taxon>Bacillales</taxon>
        <taxon>Bacillaceae</taxon>
        <taxon>Ornithinibacillus</taxon>
    </lineage>
</organism>
<dbReference type="AlphaFoldDB" id="A0A916S7E2"/>
<evidence type="ECO:0000313" key="2">
    <source>
        <dbReference type="Proteomes" id="UP000613512"/>
    </source>
</evidence>
<gene>
    <name evidence="1" type="ORF">GCM10008025_32250</name>
</gene>
<keyword evidence="2" id="KW-1185">Reference proteome</keyword>